<dbReference type="PROSITE" id="PS00022">
    <property type="entry name" value="EGF_1"/>
    <property type="match status" value="1"/>
</dbReference>
<reference evidence="4" key="1">
    <citation type="submission" date="2016-06" db="UniProtKB">
        <authorList>
            <consortium name="WormBaseParasite"/>
        </authorList>
    </citation>
    <scope>IDENTIFICATION</scope>
</reference>
<sequence>MRHLESRAQRMGMRFESRFPDRTRVPLFRQITANFTGIIESYFQAAFYVLKQPSTMIAVPTLESIMRTHLATEQYDKDFLWYILLGEPQKLIEPHYADFYTKFVQELILEPGTEDNPTPFFMHAMKAWKLFFMLELSSSQDWIQAVIEPWTDRYSGSLSKIHDEWSLLFIDEFCRAYHRYKDRKLVIPNGLCPDPCITQPCFNIPNTASSKCTTTGTQWNEFNCSCQPRYSWIKPPRWAGHCQMNDDCTNYCNMEGTRRCDVIDQKEFCVCRPTYMGPTCHKKRDPCIELSSPTEIPGNVACNVNQGGKCVGTLGTNTYHCM</sequence>
<keyword evidence="3" id="KW-1185">Reference proteome</keyword>
<dbReference type="WBParaSite" id="ECPE_0001441401-mRNA-1">
    <property type="protein sequence ID" value="ECPE_0001441401-mRNA-1"/>
    <property type="gene ID" value="ECPE_0001441401"/>
</dbReference>
<accession>A0A183B589</accession>
<organism evidence="4">
    <name type="scientific">Echinostoma caproni</name>
    <dbReference type="NCBI Taxonomy" id="27848"/>
    <lineage>
        <taxon>Eukaryota</taxon>
        <taxon>Metazoa</taxon>
        <taxon>Spiralia</taxon>
        <taxon>Lophotrochozoa</taxon>
        <taxon>Platyhelminthes</taxon>
        <taxon>Trematoda</taxon>
        <taxon>Digenea</taxon>
        <taxon>Plagiorchiida</taxon>
        <taxon>Echinostomata</taxon>
        <taxon>Echinostomatoidea</taxon>
        <taxon>Echinostomatidae</taxon>
        <taxon>Echinostoma</taxon>
    </lineage>
</organism>
<feature type="domain" description="EGF-like" evidence="1">
    <location>
        <begin position="269"/>
        <end position="280"/>
    </location>
</feature>
<dbReference type="Proteomes" id="UP000272942">
    <property type="component" value="Unassembled WGS sequence"/>
</dbReference>
<reference evidence="2 3" key="2">
    <citation type="submission" date="2018-11" db="EMBL/GenBank/DDBJ databases">
        <authorList>
            <consortium name="Pathogen Informatics"/>
        </authorList>
    </citation>
    <scope>NUCLEOTIDE SEQUENCE [LARGE SCALE GENOMIC DNA]</scope>
    <source>
        <strain evidence="2 3">Egypt</strain>
    </source>
</reference>
<dbReference type="AlphaFoldDB" id="A0A183B589"/>
<dbReference type="InterPro" id="IPR000742">
    <property type="entry name" value="EGF"/>
</dbReference>
<gene>
    <name evidence="2" type="ORF">ECPE_LOCUS14374</name>
</gene>
<dbReference type="EMBL" id="UZAN01057408">
    <property type="protein sequence ID" value="VDP91646.1"/>
    <property type="molecule type" value="Genomic_DNA"/>
</dbReference>
<evidence type="ECO:0000313" key="4">
    <source>
        <dbReference type="WBParaSite" id="ECPE_0001441401-mRNA-1"/>
    </source>
</evidence>
<protein>
    <submittedName>
        <fullName evidence="4">EGF-like domain-containing protein</fullName>
    </submittedName>
</protein>
<proteinExistence type="predicted"/>
<evidence type="ECO:0000313" key="3">
    <source>
        <dbReference type="Proteomes" id="UP000272942"/>
    </source>
</evidence>
<dbReference type="OrthoDB" id="5855429at2759"/>
<evidence type="ECO:0000313" key="2">
    <source>
        <dbReference type="EMBL" id="VDP91646.1"/>
    </source>
</evidence>
<name>A0A183B589_9TREM</name>
<evidence type="ECO:0000259" key="1">
    <source>
        <dbReference type="PROSITE" id="PS00022"/>
    </source>
</evidence>